<keyword evidence="1" id="KW-1133">Transmembrane helix</keyword>
<evidence type="ECO:0000256" key="1">
    <source>
        <dbReference type="SAM" id="Phobius"/>
    </source>
</evidence>
<feature type="transmembrane region" description="Helical" evidence="1">
    <location>
        <begin position="113"/>
        <end position="130"/>
    </location>
</feature>
<sequence>MLRLAGYISLIIGFGHIVKLLWADQMFQVTGISPEMKALSLIHFSLPYVLTIFVAVCFFIFGLYGLSADNKCRKLPFQKIVIYMIAGVYIFHGLGELSFNFNKLNTNWFLETSYSLIAVLIGLLFLIGGLNKWKFATEK</sequence>
<reference evidence="2 3" key="1">
    <citation type="submission" date="2019-03" db="EMBL/GenBank/DDBJ databases">
        <title>Novel species of Flavobacterium.</title>
        <authorList>
            <person name="Liu Q."/>
            <person name="Xin Y.-H."/>
        </authorList>
    </citation>
    <scope>NUCLEOTIDE SEQUENCE [LARGE SCALE GENOMIC DNA]</scope>
    <source>
        <strain evidence="2 3">LB2P22</strain>
    </source>
</reference>
<keyword evidence="1" id="KW-0812">Transmembrane</keyword>
<proteinExistence type="predicted"/>
<dbReference type="RefSeq" id="WP_132071982.1">
    <property type="nucleotide sequence ID" value="NZ_SMLH01000008.1"/>
</dbReference>
<feature type="transmembrane region" description="Helical" evidence="1">
    <location>
        <begin position="47"/>
        <end position="68"/>
    </location>
</feature>
<feature type="transmembrane region" description="Helical" evidence="1">
    <location>
        <begin position="80"/>
        <end position="101"/>
    </location>
</feature>
<protein>
    <submittedName>
        <fullName evidence="2">Uncharacterized protein</fullName>
    </submittedName>
</protein>
<keyword evidence="1" id="KW-0472">Membrane</keyword>
<name>A0ABY2DRS8_9FLAO</name>
<evidence type="ECO:0000313" key="3">
    <source>
        <dbReference type="Proteomes" id="UP000294685"/>
    </source>
</evidence>
<gene>
    <name evidence="2" type="ORF">E0I61_13255</name>
</gene>
<accession>A0ABY2DRS8</accession>
<comment type="caution">
    <text evidence="2">The sequence shown here is derived from an EMBL/GenBank/DDBJ whole genome shotgun (WGS) entry which is preliminary data.</text>
</comment>
<evidence type="ECO:0000313" key="2">
    <source>
        <dbReference type="EMBL" id="TDE28061.1"/>
    </source>
</evidence>
<dbReference type="Proteomes" id="UP000294685">
    <property type="component" value="Unassembled WGS sequence"/>
</dbReference>
<keyword evidence="3" id="KW-1185">Reference proteome</keyword>
<organism evidence="2 3">
    <name type="scientific">Flavobacterium ranwuense</name>
    <dbReference type="NCBI Taxonomy" id="2541725"/>
    <lineage>
        <taxon>Bacteria</taxon>
        <taxon>Pseudomonadati</taxon>
        <taxon>Bacteroidota</taxon>
        <taxon>Flavobacteriia</taxon>
        <taxon>Flavobacteriales</taxon>
        <taxon>Flavobacteriaceae</taxon>
        <taxon>Flavobacterium</taxon>
    </lineage>
</organism>
<dbReference type="EMBL" id="SMLH01000008">
    <property type="protein sequence ID" value="TDE28061.1"/>
    <property type="molecule type" value="Genomic_DNA"/>
</dbReference>